<dbReference type="EMBL" id="QKWP01000183">
    <property type="protein sequence ID" value="RIB25207.1"/>
    <property type="molecule type" value="Genomic_DNA"/>
</dbReference>
<keyword evidence="3" id="KW-1185">Reference proteome</keyword>
<gene>
    <name evidence="2" type="ORF">C2G38_2068023</name>
</gene>
<protein>
    <submittedName>
        <fullName evidence="2">Uncharacterized protein</fullName>
    </submittedName>
</protein>
<dbReference type="Proteomes" id="UP000266673">
    <property type="component" value="Unassembled WGS sequence"/>
</dbReference>
<keyword evidence="1" id="KW-0472">Membrane</keyword>
<proteinExistence type="predicted"/>
<evidence type="ECO:0000313" key="2">
    <source>
        <dbReference type="EMBL" id="RIB25207.1"/>
    </source>
</evidence>
<name>A0A397VV07_9GLOM</name>
<feature type="non-terminal residue" evidence="2">
    <location>
        <position position="59"/>
    </location>
</feature>
<feature type="transmembrane region" description="Helical" evidence="1">
    <location>
        <begin position="6"/>
        <end position="28"/>
    </location>
</feature>
<accession>A0A397VV07</accession>
<sequence>MYVYIFLIFFFFLFRLIHLFLFFISFCDDNICVFMSIRNFFFYTSFHTFFSVMTTCFIV</sequence>
<keyword evidence="1" id="KW-1133">Transmembrane helix</keyword>
<reference evidence="2 3" key="1">
    <citation type="submission" date="2018-06" db="EMBL/GenBank/DDBJ databases">
        <title>Comparative genomics reveals the genomic features of Rhizophagus irregularis, R. cerebriforme, R. diaphanum and Gigaspora rosea, and their symbiotic lifestyle signature.</title>
        <authorList>
            <person name="Morin E."/>
            <person name="San Clemente H."/>
            <person name="Chen E.C.H."/>
            <person name="De La Providencia I."/>
            <person name="Hainaut M."/>
            <person name="Kuo A."/>
            <person name="Kohler A."/>
            <person name="Murat C."/>
            <person name="Tang N."/>
            <person name="Roy S."/>
            <person name="Loubradou J."/>
            <person name="Henrissat B."/>
            <person name="Grigoriev I.V."/>
            <person name="Corradi N."/>
            <person name="Roux C."/>
            <person name="Martin F.M."/>
        </authorList>
    </citation>
    <scope>NUCLEOTIDE SEQUENCE [LARGE SCALE GENOMIC DNA]</scope>
    <source>
        <strain evidence="2 3">DAOM 194757</strain>
    </source>
</reference>
<feature type="transmembrane region" description="Helical" evidence="1">
    <location>
        <begin position="40"/>
        <end position="58"/>
    </location>
</feature>
<comment type="caution">
    <text evidence="2">The sequence shown here is derived from an EMBL/GenBank/DDBJ whole genome shotgun (WGS) entry which is preliminary data.</text>
</comment>
<keyword evidence="1" id="KW-0812">Transmembrane</keyword>
<evidence type="ECO:0000313" key="3">
    <source>
        <dbReference type="Proteomes" id="UP000266673"/>
    </source>
</evidence>
<organism evidence="2 3">
    <name type="scientific">Gigaspora rosea</name>
    <dbReference type="NCBI Taxonomy" id="44941"/>
    <lineage>
        <taxon>Eukaryota</taxon>
        <taxon>Fungi</taxon>
        <taxon>Fungi incertae sedis</taxon>
        <taxon>Mucoromycota</taxon>
        <taxon>Glomeromycotina</taxon>
        <taxon>Glomeromycetes</taxon>
        <taxon>Diversisporales</taxon>
        <taxon>Gigasporaceae</taxon>
        <taxon>Gigaspora</taxon>
    </lineage>
</organism>
<evidence type="ECO:0000256" key="1">
    <source>
        <dbReference type="SAM" id="Phobius"/>
    </source>
</evidence>
<dbReference type="AlphaFoldDB" id="A0A397VV07"/>